<comment type="caution">
    <text evidence="2">The sequence shown here is derived from an EMBL/GenBank/DDBJ whole genome shotgun (WGS) entry which is preliminary data.</text>
</comment>
<sequence>MGELIKNPVRELQVKYKELESGFKVWLSNQSLAVEAAVVTATSSLQGAAIGGLMGSFTSDLSLPQPPPGSTTAGAMASLQQAQ</sequence>
<gene>
    <name evidence="2" type="ORF">Tco_0954916</name>
</gene>
<reference evidence="2" key="2">
    <citation type="submission" date="2022-01" db="EMBL/GenBank/DDBJ databases">
        <authorList>
            <person name="Yamashiro T."/>
            <person name="Shiraishi A."/>
            <person name="Satake H."/>
            <person name="Nakayama K."/>
        </authorList>
    </citation>
    <scope>NUCLEOTIDE SEQUENCE</scope>
</reference>
<accession>A0ABQ5E5R3</accession>
<dbReference type="EMBL" id="BQNB010015965">
    <property type="protein sequence ID" value="GJT46201.1"/>
    <property type="molecule type" value="Genomic_DNA"/>
</dbReference>
<evidence type="ECO:0000313" key="3">
    <source>
        <dbReference type="Proteomes" id="UP001151760"/>
    </source>
</evidence>
<name>A0ABQ5E5R3_9ASTR</name>
<evidence type="ECO:0000256" key="1">
    <source>
        <dbReference type="SAM" id="MobiDB-lite"/>
    </source>
</evidence>
<reference evidence="2" key="1">
    <citation type="journal article" date="2022" name="Int. J. Mol. Sci.">
        <title>Draft Genome of Tanacetum Coccineum: Genomic Comparison of Closely Related Tanacetum-Family Plants.</title>
        <authorList>
            <person name="Yamashiro T."/>
            <person name="Shiraishi A."/>
            <person name="Nakayama K."/>
            <person name="Satake H."/>
        </authorList>
    </citation>
    <scope>NUCLEOTIDE SEQUENCE</scope>
</reference>
<evidence type="ECO:0000313" key="2">
    <source>
        <dbReference type="EMBL" id="GJT46201.1"/>
    </source>
</evidence>
<feature type="non-terminal residue" evidence="2">
    <location>
        <position position="83"/>
    </location>
</feature>
<feature type="compositionally biased region" description="Polar residues" evidence="1">
    <location>
        <begin position="70"/>
        <end position="83"/>
    </location>
</feature>
<organism evidence="2 3">
    <name type="scientific">Tanacetum coccineum</name>
    <dbReference type="NCBI Taxonomy" id="301880"/>
    <lineage>
        <taxon>Eukaryota</taxon>
        <taxon>Viridiplantae</taxon>
        <taxon>Streptophyta</taxon>
        <taxon>Embryophyta</taxon>
        <taxon>Tracheophyta</taxon>
        <taxon>Spermatophyta</taxon>
        <taxon>Magnoliopsida</taxon>
        <taxon>eudicotyledons</taxon>
        <taxon>Gunneridae</taxon>
        <taxon>Pentapetalae</taxon>
        <taxon>asterids</taxon>
        <taxon>campanulids</taxon>
        <taxon>Asterales</taxon>
        <taxon>Asteraceae</taxon>
        <taxon>Asteroideae</taxon>
        <taxon>Anthemideae</taxon>
        <taxon>Anthemidinae</taxon>
        <taxon>Tanacetum</taxon>
    </lineage>
</organism>
<protein>
    <submittedName>
        <fullName evidence="2">Mitochondrial import inner membrane translocase subunit TIM22</fullName>
    </submittedName>
</protein>
<dbReference type="Proteomes" id="UP001151760">
    <property type="component" value="Unassembled WGS sequence"/>
</dbReference>
<feature type="region of interest" description="Disordered" evidence="1">
    <location>
        <begin position="59"/>
        <end position="83"/>
    </location>
</feature>
<keyword evidence="3" id="KW-1185">Reference proteome</keyword>
<proteinExistence type="predicted"/>